<dbReference type="Gene3D" id="3.20.180.10">
    <property type="entry name" value="PNP-oxidase-like"/>
    <property type="match status" value="1"/>
</dbReference>
<evidence type="ECO:0000313" key="3">
    <source>
        <dbReference type="EMBL" id="CBH95199.1"/>
    </source>
</evidence>
<dbReference type="Gene3D" id="2.30.110.10">
    <property type="entry name" value="Electron Transport, Fmn-binding Protein, Chain A"/>
    <property type="match status" value="1"/>
</dbReference>
<feature type="domain" description="CREG-like beta-barrel" evidence="2">
    <location>
        <begin position="8"/>
        <end position="144"/>
    </location>
</feature>
<dbReference type="Pfam" id="PF13883">
    <property type="entry name" value="CREG_beta-barrel"/>
    <property type="match status" value="1"/>
</dbReference>
<accession>E6PJX1</accession>
<sequence length="234" mass="25449">MTDLGLEARQFVRAHPNGVLSTLSKRLGGMPFGSIAPFMLDHQGRPVILISTLAEHTKNLDADPRASIIAHPCADDAQAAGRVTLVGRASRLADKDALGPRYLRYLPEAEGYFGMHDFFFYRIEVEAVRFIGGFGKIHWIAPADFAPAANSLAESEPGIIQHMNADHADNLRAYCAHLHGVQAQEVSMVGVDTDGMDVRADGRLLRIDFAAPVHNAGEVREALVALAQQCREQA</sequence>
<dbReference type="InterPro" id="IPR012349">
    <property type="entry name" value="Split_barrel_FMN-bd"/>
</dbReference>
<dbReference type="SUPFAM" id="SSF50475">
    <property type="entry name" value="FMN-binding split barrel"/>
    <property type="match status" value="1"/>
</dbReference>
<dbReference type="EMBL" id="CABM01000002">
    <property type="protein sequence ID" value="CBH95199.1"/>
    <property type="molecule type" value="Genomic_DNA"/>
</dbReference>
<comment type="caution">
    <text evidence="3">The sequence shown here is derived from an EMBL/GenBank/DDBJ whole genome shotgun (WGS) entry which is preliminary data.</text>
</comment>
<dbReference type="PANTHER" id="PTHR13343">
    <property type="entry name" value="CREG1 PROTEIN"/>
    <property type="match status" value="1"/>
</dbReference>
<protein>
    <submittedName>
        <fullName evidence="3">Uncharacterized protein</fullName>
    </submittedName>
</protein>
<dbReference type="Pfam" id="PF10615">
    <property type="entry name" value="DUF2470"/>
    <property type="match status" value="1"/>
</dbReference>
<feature type="domain" description="DUF2470" evidence="1">
    <location>
        <begin position="157"/>
        <end position="226"/>
    </location>
</feature>
<reference evidence="3" key="1">
    <citation type="submission" date="2009-10" db="EMBL/GenBank/DDBJ databases">
        <title>Diversity of trophic interactions inside an arsenic-rich microbial ecosystem.</title>
        <authorList>
            <person name="Bertin P.N."/>
            <person name="Heinrich-Salmeron A."/>
            <person name="Pelletier E."/>
            <person name="Goulhen-Chollet F."/>
            <person name="Arsene-Ploetze F."/>
            <person name="Gallien S."/>
            <person name="Calteau A."/>
            <person name="Vallenet D."/>
            <person name="Casiot C."/>
            <person name="Chane-Woon-Ming B."/>
            <person name="Giloteaux L."/>
            <person name="Barakat M."/>
            <person name="Bonnefoy V."/>
            <person name="Bruneel O."/>
            <person name="Chandler M."/>
            <person name="Cleiss J."/>
            <person name="Duran R."/>
            <person name="Elbaz-Poulichet F."/>
            <person name="Fonknechten N."/>
            <person name="Lauga B."/>
            <person name="Mornico D."/>
            <person name="Ortet P."/>
            <person name="Schaeffer C."/>
            <person name="Siguier P."/>
            <person name="Alexander Thil Smith A."/>
            <person name="Van Dorsselaer A."/>
            <person name="Weissenbach J."/>
            <person name="Medigue C."/>
            <person name="Le Paslier D."/>
        </authorList>
    </citation>
    <scope>NUCLEOTIDE SEQUENCE</scope>
</reference>
<dbReference type="AlphaFoldDB" id="E6PJX1"/>
<organism evidence="3">
    <name type="scientific">mine drainage metagenome</name>
    <dbReference type="NCBI Taxonomy" id="410659"/>
    <lineage>
        <taxon>unclassified sequences</taxon>
        <taxon>metagenomes</taxon>
        <taxon>ecological metagenomes</taxon>
    </lineage>
</organism>
<dbReference type="PANTHER" id="PTHR13343:SF17">
    <property type="entry name" value="CELLULAR REPRESSOR OF E1A-STIMULATED GENES, ISOFORM A"/>
    <property type="match status" value="1"/>
</dbReference>
<name>E6PJX1_9ZZZZ</name>
<dbReference type="InterPro" id="IPR037119">
    <property type="entry name" value="Haem_oxidase_HugZ-like_sf"/>
</dbReference>
<gene>
    <name evidence="3" type="ORF">CARN2_0586</name>
</gene>
<dbReference type="InterPro" id="IPR055343">
    <property type="entry name" value="CREG_beta-barrel"/>
</dbReference>
<evidence type="ECO:0000259" key="2">
    <source>
        <dbReference type="Pfam" id="PF13883"/>
    </source>
</evidence>
<dbReference type="InterPro" id="IPR019595">
    <property type="entry name" value="DUF2470"/>
</dbReference>
<dbReference type="GO" id="GO:0005737">
    <property type="term" value="C:cytoplasm"/>
    <property type="evidence" value="ECO:0007669"/>
    <property type="project" value="UniProtKB-ARBA"/>
</dbReference>
<evidence type="ECO:0000259" key="1">
    <source>
        <dbReference type="Pfam" id="PF10615"/>
    </source>
</evidence>
<proteinExistence type="predicted"/>